<evidence type="ECO:0000256" key="1">
    <source>
        <dbReference type="SAM" id="SignalP"/>
    </source>
</evidence>
<accession>A0A224YL89</accession>
<reference evidence="2" key="1">
    <citation type="journal article" date="2017" name="Parasit. Vectors">
        <title>Sialotranscriptomics of Rhipicephalus zambeziensis reveals intricate expression profiles of secretory proteins and suggests tight temporal transcriptional regulation during blood-feeding.</title>
        <authorList>
            <person name="de Castro M.H."/>
            <person name="de Klerk D."/>
            <person name="Pienaar R."/>
            <person name="Rees D.J.G."/>
            <person name="Mans B.J."/>
        </authorList>
    </citation>
    <scope>NUCLEOTIDE SEQUENCE</scope>
    <source>
        <tissue evidence="2">Salivary glands</tissue>
    </source>
</reference>
<dbReference type="EMBL" id="GFPF01003446">
    <property type="protein sequence ID" value="MAA14592.1"/>
    <property type="molecule type" value="Transcribed_RNA"/>
</dbReference>
<protein>
    <recommendedName>
        <fullName evidence="3">Secreted protein</fullName>
    </recommendedName>
</protein>
<keyword evidence="1" id="KW-0732">Signal</keyword>
<proteinExistence type="predicted"/>
<dbReference type="AlphaFoldDB" id="A0A224YL89"/>
<feature type="chain" id="PRO_5013030784" description="Secreted protein" evidence="1">
    <location>
        <begin position="18"/>
        <end position="118"/>
    </location>
</feature>
<feature type="signal peptide" evidence="1">
    <location>
        <begin position="1"/>
        <end position="17"/>
    </location>
</feature>
<name>A0A224YL89_9ACAR</name>
<organism evidence="2">
    <name type="scientific">Rhipicephalus zambeziensis</name>
    <dbReference type="NCBI Taxonomy" id="60191"/>
    <lineage>
        <taxon>Eukaryota</taxon>
        <taxon>Metazoa</taxon>
        <taxon>Ecdysozoa</taxon>
        <taxon>Arthropoda</taxon>
        <taxon>Chelicerata</taxon>
        <taxon>Arachnida</taxon>
        <taxon>Acari</taxon>
        <taxon>Parasitiformes</taxon>
        <taxon>Ixodida</taxon>
        <taxon>Ixodoidea</taxon>
        <taxon>Ixodidae</taxon>
        <taxon>Rhipicephalinae</taxon>
        <taxon>Rhipicephalus</taxon>
        <taxon>Rhipicephalus</taxon>
    </lineage>
</organism>
<evidence type="ECO:0000313" key="2">
    <source>
        <dbReference type="EMBL" id="MAA14592.1"/>
    </source>
</evidence>
<sequence length="118" mass="13288">MCGMLFMFFVAVMENHAMMMSHTICMSTLRNMCSAKLRILCMILALRASGRADTFSGLAEASFHRHILKHLASYLTRPNLRTRTSPSEARTCQSIPNVTESGVVTKECPAHIDRRRVI</sequence>
<evidence type="ECO:0008006" key="3">
    <source>
        <dbReference type="Google" id="ProtNLM"/>
    </source>
</evidence>